<protein>
    <submittedName>
        <fullName evidence="1">Uncharacterized protein</fullName>
    </submittedName>
</protein>
<organism evidence="1 2">
    <name type="scientific">Aureobasidium pullulans</name>
    <name type="common">Black yeast</name>
    <name type="synonym">Pullularia pullulans</name>
    <dbReference type="NCBI Taxonomy" id="5580"/>
    <lineage>
        <taxon>Eukaryota</taxon>
        <taxon>Fungi</taxon>
        <taxon>Dikarya</taxon>
        <taxon>Ascomycota</taxon>
        <taxon>Pezizomycotina</taxon>
        <taxon>Dothideomycetes</taxon>
        <taxon>Dothideomycetidae</taxon>
        <taxon>Dothideales</taxon>
        <taxon>Saccotheciaceae</taxon>
        <taxon>Aureobasidium</taxon>
    </lineage>
</organism>
<dbReference type="Proteomes" id="UP001341245">
    <property type="component" value="Unassembled WGS sequence"/>
</dbReference>
<accession>A0ABR0T6C9</accession>
<reference evidence="1 2" key="1">
    <citation type="submission" date="2023-11" db="EMBL/GenBank/DDBJ databases">
        <title>Draft genome sequence and annotation of the polyextremotolerant black yeast-like fungus Aureobasidium pullulans NRRL 62042.</title>
        <authorList>
            <person name="Dielentheis-Frenken M.R.E."/>
            <person name="Wibberg D."/>
            <person name="Blank L.M."/>
            <person name="Tiso T."/>
        </authorList>
    </citation>
    <scope>NUCLEOTIDE SEQUENCE [LARGE SCALE GENOMIC DNA]</scope>
    <source>
        <strain evidence="1 2">NRRL 62042</strain>
    </source>
</reference>
<keyword evidence="2" id="KW-1185">Reference proteome</keyword>
<evidence type="ECO:0000313" key="2">
    <source>
        <dbReference type="Proteomes" id="UP001341245"/>
    </source>
</evidence>
<sequence length="216" mass="24595">MSTNPENTQSLLCSFKVPSRHTSAVQVTVRPNKDPAKVGSCLTFPEQPIENFVGFPICNAKVKSPTDVGYAAVYGWIQMVREAPLDLESKAPSDLWEFDPIPITADSDTPFIWFGPEPQLFDAPFRSNRTEMDWTSWSFLTYIKDSVMSRSVRPILVLEWGFRINGGNVTMKALRLIDVHEAWETQREMLEKRFGSWSFEPVEEDLEVSQMSGRPN</sequence>
<evidence type="ECO:0000313" key="1">
    <source>
        <dbReference type="EMBL" id="KAK5999988.1"/>
    </source>
</evidence>
<gene>
    <name evidence="1" type="ORF">QM012_005076</name>
</gene>
<name>A0ABR0T6C9_AURPU</name>
<proteinExistence type="predicted"/>
<comment type="caution">
    <text evidence="1">The sequence shown here is derived from an EMBL/GenBank/DDBJ whole genome shotgun (WGS) entry which is preliminary data.</text>
</comment>
<dbReference type="EMBL" id="JASGXD010000020">
    <property type="protein sequence ID" value="KAK5999988.1"/>
    <property type="molecule type" value="Genomic_DNA"/>
</dbReference>